<organism evidence="2 3">
    <name type="scientific">Chitinophaga silvatica</name>
    <dbReference type="NCBI Taxonomy" id="2282649"/>
    <lineage>
        <taxon>Bacteria</taxon>
        <taxon>Pseudomonadati</taxon>
        <taxon>Bacteroidota</taxon>
        <taxon>Chitinophagia</taxon>
        <taxon>Chitinophagales</taxon>
        <taxon>Chitinophagaceae</taxon>
        <taxon>Chitinophaga</taxon>
    </lineage>
</organism>
<reference evidence="2 3" key="1">
    <citation type="submission" date="2018-07" db="EMBL/GenBank/DDBJ databases">
        <title>Chitinophaga K2CV101002-2 sp. nov., isolated from a monsoon evergreen broad-leaved forest soil.</title>
        <authorList>
            <person name="Lv Y."/>
        </authorList>
    </citation>
    <scope>NUCLEOTIDE SEQUENCE [LARGE SCALE GENOMIC DNA]</scope>
    <source>
        <strain evidence="2 3">GDMCC 1.1288</strain>
    </source>
</reference>
<evidence type="ECO:0000313" key="2">
    <source>
        <dbReference type="EMBL" id="RFS21145.1"/>
    </source>
</evidence>
<evidence type="ECO:0008006" key="4">
    <source>
        <dbReference type="Google" id="ProtNLM"/>
    </source>
</evidence>
<evidence type="ECO:0000313" key="3">
    <source>
        <dbReference type="Proteomes" id="UP000260644"/>
    </source>
</evidence>
<protein>
    <recommendedName>
        <fullName evidence="4">DUF5117 domain-containing protein</fullName>
    </recommendedName>
</protein>
<dbReference type="RefSeq" id="WP_116977093.1">
    <property type="nucleotide sequence ID" value="NZ_QPMM01000009.1"/>
</dbReference>
<proteinExistence type="predicted"/>
<feature type="chain" id="PRO_5017681422" description="DUF5117 domain-containing protein" evidence="1">
    <location>
        <begin position="20"/>
        <end position="244"/>
    </location>
</feature>
<sequence length="244" mass="27295">MKKIFFIYCCLLISHMMKAQDSSSLIKATTILSEAGAVFAKGNMALDITYTYADEQTPDIITDSLKGYVLVSGENYRGEIGNTLTVKNSRYSIIAFRDEKLLYVARSSDSSANPDAISPFRLIDNAIKSAGIKNCVIKEKNGSIQLSFVFPEKTSYKSMKIVLDKKSKKMLEISYIIKKSLLPSEEKTTKDLYAQVKTLFNYRNIGTIAKTDFDEHQFFTNKANVLVPATAYQGYEVFIGSPTN</sequence>
<keyword evidence="1" id="KW-0732">Signal</keyword>
<name>A0A3E1Y7W1_9BACT</name>
<dbReference type="EMBL" id="QPMM01000009">
    <property type="protein sequence ID" value="RFS21145.1"/>
    <property type="molecule type" value="Genomic_DNA"/>
</dbReference>
<accession>A0A3E1Y7W1</accession>
<comment type="caution">
    <text evidence="2">The sequence shown here is derived from an EMBL/GenBank/DDBJ whole genome shotgun (WGS) entry which is preliminary data.</text>
</comment>
<dbReference type="AlphaFoldDB" id="A0A3E1Y7W1"/>
<dbReference type="Proteomes" id="UP000260644">
    <property type="component" value="Unassembled WGS sequence"/>
</dbReference>
<feature type="signal peptide" evidence="1">
    <location>
        <begin position="1"/>
        <end position="19"/>
    </location>
</feature>
<keyword evidence="3" id="KW-1185">Reference proteome</keyword>
<dbReference type="OrthoDB" id="651756at2"/>
<gene>
    <name evidence="2" type="ORF">DVR12_17575</name>
</gene>
<evidence type="ECO:0000256" key="1">
    <source>
        <dbReference type="SAM" id="SignalP"/>
    </source>
</evidence>